<dbReference type="InterPro" id="IPR019832">
    <property type="entry name" value="Mn/Fe_SOD_C"/>
</dbReference>
<dbReference type="AlphaFoldDB" id="A0A0K1QLX0"/>
<dbReference type="OrthoDB" id="9803125at2"/>
<dbReference type="Gene3D" id="3.55.40.20">
    <property type="entry name" value="Iron/manganese superoxide dismutase, C-terminal domain"/>
    <property type="match status" value="1"/>
</dbReference>
<evidence type="ECO:0000313" key="10">
    <source>
        <dbReference type="Proteomes" id="UP000017175"/>
    </source>
</evidence>
<accession>A0A0K1QLX0</accession>
<dbReference type="SUPFAM" id="SSF54719">
    <property type="entry name" value="Fe,Mn superoxide dismutase (SOD), C-terminal domain"/>
    <property type="match status" value="1"/>
</dbReference>
<evidence type="ECO:0000256" key="2">
    <source>
        <dbReference type="ARBA" id="ARBA00012682"/>
    </source>
</evidence>
<dbReference type="FunFam" id="3.55.40.20:FF:000001">
    <property type="entry name" value="Superoxide dismutase"/>
    <property type="match status" value="1"/>
</dbReference>
<dbReference type="PROSITE" id="PS00088">
    <property type="entry name" value="SOD_MN"/>
    <property type="match status" value="1"/>
</dbReference>
<dbReference type="RefSeq" id="WP_017336535.1">
    <property type="nucleotide sequence ID" value="NZ_CP010945.1"/>
</dbReference>
<name>A0A0K1QLX0_PSEFL</name>
<dbReference type="InterPro" id="IPR019831">
    <property type="entry name" value="Mn/Fe_SOD_N"/>
</dbReference>
<dbReference type="PRINTS" id="PR01703">
    <property type="entry name" value="MNSODISMTASE"/>
</dbReference>
<dbReference type="InterPro" id="IPR019833">
    <property type="entry name" value="Mn/Fe_SOD_BS"/>
</dbReference>
<dbReference type="InterPro" id="IPR036314">
    <property type="entry name" value="SOD_C_sf"/>
</dbReference>
<proteinExistence type="inferred from homology"/>
<dbReference type="InterPro" id="IPR036324">
    <property type="entry name" value="Mn/Fe_SOD_N_sf"/>
</dbReference>
<evidence type="ECO:0000256" key="5">
    <source>
        <dbReference type="PIRSR" id="PIRSR000349-1"/>
    </source>
</evidence>
<evidence type="ECO:0000259" key="7">
    <source>
        <dbReference type="Pfam" id="PF00081"/>
    </source>
</evidence>
<evidence type="ECO:0000256" key="3">
    <source>
        <dbReference type="ARBA" id="ARBA00022723"/>
    </source>
</evidence>
<feature type="domain" description="Manganese/iron superoxide dismutase C-terminal" evidence="8">
    <location>
        <begin position="96"/>
        <end position="197"/>
    </location>
</feature>
<dbReference type="EC" id="1.15.1.1" evidence="2 6"/>
<organism evidence="9 10">
    <name type="scientific">Pseudomonas fluorescens NCIMB 11764</name>
    <dbReference type="NCBI Taxonomy" id="1221522"/>
    <lineage>
        <taxon>Bacteria</taxon>
        <taxon>Pseudomonadati</taxon>
        <taxon>Pseudomonadota</taxon>
        <taxon>Gammaproteobacteria</taxon>
        <taxon>Pseudomonadales</taxon>
        <taxon>Pseudomonadaceae</taxon>
        <taxon>Pseudomonas</taxon>
    </lineage>
</organism>
<dbReference type="eggNOG" id="COG0605">
    <property type="taxonomic scope" value="Bacteria"/>
</dbReference>
<feature type="binding site" evidence="5">
    <location>
        <position position="27"/>
    </location>
    <ligand>
        <name>Mn(2+)</name>
        <dbReference type="ChEBI" id="CHEBI:29035"/>
    </ligand>
</feature>
<evidence type="ECO:0000313" key="9">
    <source>
        <dbReference type="EMBL" id="AKV06662.1"/>
    </source>
</evidence>
<comment type="catalytic activity">
    <reaction evidence="6">
        <text>2 superoxide + 2 H(+) = H2O2 + O2</text>
        <dbReference type="Rhea" id="RHEA:20696"/>
        <dbReference type="ChEBI" id="CHEBI:15378"/>
        <dbReference type="ChEBI" id="CHEBI:15379"/>
        <dbReference type="ChEBI" id="CHEBI:16240"/>
        <dbReference type="ChEBI" id="CHEBI:18421"/>
        <dbReference type="EC" id="1.15.1.1"/>
    </reaction>
</comment>
<reference evidence="9 10" key="1">
    <citation type="journal article" date="2012" name="J. Bacteriol.">
        <title>Draft genome sequence of the cyanide-utilizing bacterium Pseudomonas fluorescens strain NCIMB 11764.</title>
        <authorList>
            <person name="Vilo C.A."/>
            <person name="Benedik M.J."/>
            <person name="Kunz D.A."/>
            <person name="Dong Q."/>
        </authorList>
    </citation>
    <scope>NUCLEOTIDE SEQUENCE [LARGE SCALE GENOMIC DNA]</scope>
    <source>
        <strain evidence="9 10">NCIMB 11764</strain>
    </source>
</reference>
<dbReference type="FunFam" id="1.10.287.990:FF:000001">
    <property type="entry name" value="Superoxide dismutase"/>
    <property type="match status" value="1"/>
</dbReference>
<dbReference type="GO" id="GO:0030145">
    <property type="term" value="F:manganese ion binding"/>
    <property type="evidence" value="ECO:0007669"/>
    <property type="project" value="UniProtKB-ARBA"/>
</dbReference>
<gene>
    <name evidence="9" type="ORF">B723_09725</name>
</gene>
<evidence type="ECO:0000259" key="8">
    <source>
        <dbReference type="Pfam" id="PF02777"/>
    </source>
</evidence>
<keyword evidence="4 6" id="KW-0560">Oxidoreductase</keyword>
<evidence type="ECO:0000256" key="6">
    <source>
        <dbReference type="RuleBase" id="RU000414"/>
    </source>
</evidence>
<dbReference type="Gene3D" id="1.10.287.990">
    <property type="entry name" value="Fe,Mn superoxide dismutase (SOD) domain"/>
    <property type="match status" value="1"/>
</dbReference>
<evidence type="ECO:0000256" key="1">
    <source>
        <dbReference type="ARBA" id="ARBA00008714"/>
    </source>
</evidence>
<dbReference type="InterPro" id="IPR001189">
    <property type="entry name" value="Mn/Fe_SOD"/>
</dbReference>
<dbReference type="Pfam" id="PF02777">
    <property type="entry name" value="Sod_Fe_C"/>
    <property type="match status" value="1"/>
</dbReference>
<comment type="function">
    <text evidence="6">Destroys radicals which are normally produced within the cells and which are toxic to biological systems.</text>
</comment>
<protein>
    <recommendedName>
        <fullName evidence="2 6">Superoxide dismutase</fullName>
        <ecNumber evidence="2 6">1.15.1.1</ecNumber>
    </recommendedName>
</protein>
<dbReference type="EMBL" id="CP010945">
    <property type="protein sequence ID" value="AKV06662.1"/>
    <property type="molecule type" value="Genomic_DNA"/>
</dbReference>
<feature type="domain" description="Manganese/iron superoxide dismutase N-terminal" evidence="7">
    <location>
        <begin position="3"/>
        <end position="88"/>
    </location>
</feature>
<dbReference type="SUPFAM" id="SSF46609">
    <property type="entry name" value="Fe,Mn superoxide dismutase (SOD), N-terminal domain"/>
    <property type="match status" value="1"/>
</dbReference>
<evidence type="ECO:0000256" key="4">
    <source>
        <dbReference type="ARBA" id="ARBA00023002"/>
    </source>
</evidence>
<dbReference type="PANTHER" id="PTHR43595:SF2">
    <property type="entry name" value="SMALL RIBOSOMAL SUBUNIT PROTEIN MS42"/>
    <property type="match status" value="1"/>
</dbReference>
<dbReference type="PANTHER" id="PTHR43595">
    <property type="entry name" value="37S RIBOSOMAL PROTEIN S26, MITOCHONDRIAL"/>
    <property type="match status" value="1"/>
</dbReference>
<keyword evidence="3 5" id="KW-0479">Metal-binding</keyword>
<dbReference type="PIRSF" id="PIRSF000349">
    <property type="entry name" value="SODismutase"/>
    <property type="match status" value="1"/>
</dbReference>
<dbReference type="Pfam" id="PF00081">
    <property type="entry name" value="Sod_Fe_N"/>
    <property type="match status" value="1"/>
</dbReference>
<dbReference type="GO" id="GO:0004784">
    <property type="term" value="F:superoxide dismutase activity"/>
    <property type="evidence" value="ECO:0007669"/>
    <property type="project" value="UniProtKB-EC"/>
</dbReference>
<dbReference type="GO" id="GO:0005737">
    <property type="term" value="C:cytoplasm"/>
    <property type="evidence" value="ECO:0007669"/>
    <property type="project" value="TreeGrafter"/>
</dbReference>
<feature type="binding site" evidence="5">
    <location>
        <position position="164"/>
    </location>
    <ligand>
        <name>Mn(2+)</name>
        <dbReference type="ChEBI" id="CHEBI:29035"/>
    </ligand>
</feature>
<feature type="binding site" evidence="5">
    <location>
        <position position="81"/>
    </location>
    <ligand>
        <name>Mn(2+)</name>
        <dbReference type="ChEBI" id="CHEBI:29035"/>
    </ligand>
</feature>
<feature type="binding site" evidence="5">
    <location>
        <position position="168"/>
    </location>
    <ligand>
        <name>Mn(2+)</name>
        <dbReference type="ChEBI" id="CHEBI:29035"/>
    </ligand>
</feature>
<dbReference type="Proteomes" id="UP000017175">
    <property type="component" value="Chromosome"/>
</dbReference>
<sequence>MAFSLPALPYAYDALEPHIDAQTMEIHYTKHHQTYIKNLNAAVEGTEFAEWPVEKLVAAVQQLPEKLRAAVINQGGGHANHSLFWEVMVPNGGGQPDGELAKAIDDQLGGLDRFKEAFTKAALTRFGSGWAWLSVTPQKTLVVESSGNQDSPLMNGNTPILGLDVWEHAYYLQYQNRRPEYINAFYNVINWPEVAARYQAALV</sequence>
<comment type="similarity">
    <text evidence="1 6">Belongs to the iron/manganese superoxide dismutase family.</text>
</comment>